<evidence type="ECO:0000256" key="2">
    <source>
        <dbReference type="SAM" id="Phobius"/>
    </source>
</evidence>
<feature type="transmembrane region" description="Helical" evidence="2">
    <location>
        <begin position="76"/>
        <end position="96"/>
    </location>
</feature>
<gene>
    <name evidence="3" type="ORF">CRV09_01355</name>
</gene>
<evidence type="ECO:0000313" key="3">
    <source>
        <dbReference type="EMBL" id="PPI88930.1"/>
    </source>
</evidence>
<proteinExistence type="predicted"/>
<organism evidence="3 4">
    <name type="scientific">Candidatus Pantoea edessiphila</name>
    <dbReference type="NCBI Taxonomy" id="2044610"/>
    <lineage>
        <taxon>Bacteria</taxon>
        <taxon>Pseudomonadati</taxon>
        <taxon>Pseudomonadota</taxon>
        <taxon>Gammaproteobacteria</taxon>
        <taxon>Enterobacterales</taxon>
        <taxon>Erwiniaceae</taxon>
        <taxon>Pantoea</taxon>
    </lineage>
</organism>
<dbReference type="AlphaFoldDB" id="A0A2P5T311"/>
<feature type="transmembrane region" description="Helical" evidence="2">
    <location>
        <begin position="294"/>
        <end position="315"/>
    </location>
</feature>
<dbReference type="Proteomes" id="UP000295937">
    <property type="component" value="Unassembled WGS sequence"/>
</dbReference>
<keyword evidence="2" id="KW-0812">Transmembrane</keyword>
<dbReference type="InterPro" id="IPR036259">
    <property type="entry name" value="MFS_trans_sf"/>
</dbReference>
<feature type="region of interest" description="Disordered" evidence="1">
    <location>
        <begin position="226"/>
        <end position="276"/>
    </location>
</feature>
<reference evidence="3 4" key="1">
    <citation type="journal article" date="2018" name="Genome Biol. Evol.">
        <title>Cladogenesis and Genomic Streamlining in Extracellular Endosymbionts of Tropical Stink Bugs.</title>
        <authorList>
            <person name="Otero-Bravo A."/>
            <person name="Goffredi S."/>
            <person name="Sabree Z.L."/>
        </authorList>
    </citation>
    <scope>NUCLEOTIDE SEQUENCE [LARGE SCALE GENOMIC DNA]</scope>
    <source>
        <strain evidence="3 4">SoEO</strain>
    </source>
</reference>
<dbReference type="OrthoDB" id="2154696at2"/>
<name>A0A2P5T311_9GAMM</name>
<evidence type="ECO:0000256" key="1">
    <source>
        <dbReference type="SAM" id="MobiDB-lite"/>
    </source>
</evidence>
<feature type="transmembrane region" description="Helical" evidence="2">
    <location>
        <begin position="29"/>
        <end position="56"/>
    </location>
</feature>
<accession>A0A2P5T311</accession>
<dbReference type="RefSeq" id="WP_136132357.1">
    <property type="nucleotide sequence ID" value="NZ_PDKR01000001.1"/>
</dbReference>
<feature type="compositionally biased region" description="Basic and acidic residues" evidence="1">
    <location>
        <begin position="226"/>
        <end position="242"/>
    </location>
</feature>
<sequence>MFDTKINNNGNIEKIETEQRTSNALYGSISWSAIFTGVICTLILHIILTLLGTAIGTSKINLLKNQNPFQHLDNSLLIWIALTMILSISIGSYMAGRLAKREGALHGLLVFSLTTLITLWLGFSFASNIFSTMLSIANYGLKETESNIGNQIVHIAKYYENQTKKPDDNLNINLKYRLHQTSYLKKQNLQKEFTKVDNKISFYRTDLHNPNVNFINWLKKDSKEDSAKESNAKESNAKESKKTIKVHVKKVDQNEELSDKNKKDNNQETKKHEKTVENNNANDYINESAFKATWFTFGLLVIEAVLSSVMGMLGYRNQLKKL</sequence>
<feature type="transmembrane region" description="Helical" evidence="2">
    <location>
        <begin position="108"/>
        <end position="126"/>
    </location>
</feature>
<evidence type="ECO:0000313" key="4">
    <source>
        <dbReference type="Proteomes" id="UP000295937"/>
    </source>
</evidence>
<keyword evidence="2" id="KW-0472">Membrane</keyword>
<keyword evidence="2" id="KW-1133">Transmembrane helix</keyword>
<dbReference type="SUPFAM" id="SSF103473">
    <property type="entry name" value="MFS general substrate transporter"/>
    <property type="match status" value="1"/>
</dbReference>
<protein>
    <submittedName>
        <fullName evidence="3">Uncharacterized protein</fullName>
    </submittedName>
</protein>
<dbReference type="EMBL" id="PDKR01000001">
    <property type="protein sequence ID" value="PPI88930.1"/>
    <property type="molecule type" value="Genomic_DNA"/>
</dbReference>
<feature type="compositionally biased region" description="Basic and acidic residues" evidence="1">
    <location>
        <begin position="249"/>
        <end position="276"/>
    </location>
</feature>
<comment type="caution">
    <text evidence="3">The sequence shown here is derived from an EMBL/GenBank/DDBJ whole genome shotgun (WGS) entry which is preliminary data.</text>
</comment>